<evidence type="ECO:0000256" key="11">
    <source>
        <dbReference type="RuleBase" id="RU004349"/>
    </source>
</evidence>
<reference evidence="12 13" key="1">
    <citation type="journal article" date="2016" name="Nat. Commun.">
        <title>Thousands of microbial genomes shed light on interconnected biogeochemical processes in an aquifer system.</title>
        <authorList>
            <person name="Anantharaman K."/>
            <person name="Brown C.T."/>
            <person name="Hug L.A."/>
            <person name="Sharon I."/>
            <person name="Castelle C.J."/>
            <person name="Probst A.J."/>
            <person name="Thomas B.C."/>
            <person name="Singh A."/>
            <person name="Wilkins M.J."/>
            <person name="Karaoz U."/>
            <person name="Brodie E.L."/>
            <person name="Williams K.H."/>
            <person name="Hubbard S.S."/>
            <person name="Banfield J.F."/>
        </authorList>
    </citation>
    <scope>NUCLEOTIDE SEQUENCE [LARGE SCALE GENOMIC DNA]</scope>
</reference>
<dbReference type="InterPro" id="IPR002208">
    <property type="entry name" value="SecY/SEC61-alpha"/>
</dbReference>
<dbReference type="InterPro" id="IPR023201">
    <property type="entry name" value="SecY_dom_sf"/>
</dbReference>
<feature type="transmembrane region" description="Helical" evidence="10">
    <location>
        <begin position="145"/>
        <end position="165"/>
    </location>
</feature>
<sequence>MWERLKQVWAIEDLRKSILFVIAILVLVRFVAHVPIPGIDVDALQRFISQNQIIGLLNIFSGGTLENFSIVMMGVGPYITASIIFQLLGMIVPAIEELQKEGESGQQRINQWTRMATVPLALLQSFGTINLLRQSQANIFVDLTTFKLIAIMITVTAGSMFLVWLGELISEKSVGNGISILIFANIIASLPTVIQRTVLTFDQSQAMQLIAFGVVAVVTILGVVFITQGQRIIPIQYARQMRGSRMFGGVSTHLPIKVNMAGVIPIIFAISLVLFPPLIAQFFVRAQTAWISGVAQWVIDIFNDRLIYGVLYFVLVFGFTFFYTSIIFQPEKVAENLQKQGGFVPGIRPGTETAHYLSRVTNRVMLAGALFLATIAVLPLVVQEFTGSGTLLIGGTSLLIVVSVVIETLNKIESQITMREYDKL</sequence>
<dbReference type="GO" id="GO:0065002">
    <property type="term" value="P:intracellular protein transmembrane transport"/>
    <property type="evidence" value="ECO:0007669"/>
    <property type="project" value="UniProtKB-UniRule"/>
</dbReference>
<keyword evidence="4 10" id="KW-0812">Transmembrane</keyword>
<evidence type="ECO:0000256" key="10">
    <source>
        <dbReference type="HAMAP-Rule" id="MF_01465"/>
    </source>
</evidence>
<dbReference type="HAMAP" id="MF_01465">
    <property type="entry name" value="SecY"/>
    <property type="match status" value="1"/>
</dbReference>
<keyword evidence="7 10" id="KW-0811">Translocation</keyword>
<name>A0A1F6LRE1_9BACT</name>
<keyword evidence="6 10" id="KW-1133">Transmembrane helix</keyword>
<comment type="subunit">
    <text evidence="10">Component of the Sec protein translocase complex. Heterotrimer consisting of SecY, SecE and SecG subunits. The heterotrimers can form oligomers, although 1 heterotrimer is thought to be able to translocate proteins. Interacts with the ribosome. Interacts with SecDF, and other proteins may be involved. Interacts with SecA.</text>
</comment>
<gene>
    <name evidence="10" type="primary">secY</name>
    <name evidence="12" type="ORF">A2848_01195</name>
</gene>
<comment type="subcellular location">
    <subcellularLocation>
        <location evidence="10">Cell membrane</location>
        <topology evidence="10">Multi-pass membrane protein</topology>
    </subcellularLocation>
    <subcellularLocation>
        <location evidence="1">Membrane</location>
        <topology evidence="1">Multi-pass membrane protein</topology>
    </subcellularLocation>
</comment>
<evidence type="ECO:0000256" key="4">
    <source>
        <dbReference type="ARBA" id="ARBA00022692"/>
    </source>
</evidence>
<dbReference type="Proteomes" id="UP000176329">
    <property type="component" value="Unassembled WGS sequence"/>
</dbReference>
<feature type="transmembrane region" description="Helical" evidence="10">
    <location>
        <begin position="364"/>
        <end position="382"/>
    </location>
</feature>
<feature type="transmembrane region" description="Helical" evidence="10">
    <location>
        <begin position="263"/>
        <end position="286"/>
    </location>
</feature>
<feature type="transmembrane region" description="Helical" evidence="10">
    <location>
        <begin position="177"/>
        <end position="194"/>
    </location>
</feature>
<feature type="transmembrane region" description="Helical" evidence="10">
    <location>
        <begin position="206"/>
        <end position="226"/>
    </location>
</feature>
<comment type="caution">
    <text evidence="12">The sequence shown here is derived from an EMBL/GenBank/DDBJ whole genome shotgun (WGS) entry which is preliminary data.</text>
</comment>
<dbReference type="FunFam" id="1.10.3370.10:FF:000001">
    <property type="entry name" value="Preprotein translocase subunit SecY"/>
    <property type="match status" value="1"/>
</dbReference>
<evidence type="ECO:0000313" key="13">
    <source>
        <dbReference type="Proteomes" id="UP000176329"/>
    </source>
</evidence>
<evidence type="ECO:0000256" key="6">
    <source>
        <dbReference type="ARBA" id="ARBA00022989"/>
    </source>
</evidence>
<feature type="transmembrane region" description="Helical" evidence="10">
    <location>
        <begin position="18"/>
        <end position="36"/>
    </location>
</feature>
<feature type="transmembrane region" description="Helical" evidence="10">
    <location>
        <begin position="75"/>
        <end position="95"/>
    </location>
</feature>
<evidence type="ECO:0000256" key="2">
    <source>
        <dbReference type="ARBA" id="ARBA00005751"/>
    </source>
</evidence>
<dbReference type="AlphaFoldDB" id="A0A1F6LRE1"/>
<dbReference type="NCBIfam" id="TIGR00967">
    <property type="entry name" value="3a0501s007"/>
    <property type="match status" value="1"/>
</dbReference>
<dbReference type="InterPro" id="IPR026593">
    <property type="entry name" value="SecY"/>
</dbReference>
<feature type="transmembrane region" description="Helical" evidence="10">
    <location>
        <begin position="388"/>
        <end position="409"/>
    </location>
</feature>
<evidence type="ECO:0000256" key="8">
    <source>
        <dbReference type="ARBA" id="ARBA00023136"/>
    </source>
</evidence>
<feature type="transmembrane region" description="Helical" evidence="10">
    <location>
        <begin position="306"/>
        <end position="328"/>
    </location>
</feature>
<comment type="function">
    <text evidence="10">The central subunit of the protein translocation channel SecYEG. Consists of two halves formed by TMs 1-5 and 6-10. These two domains form a lateral gate at the front which open onto the bilayer between TMs 2 and 7, and are clamped together by SecE at the back. The channel is closed by both a pore ring composed of hydrophobic SecY resides and a short helix (helix 2A) on the extracellular side of the membrane which forms a plug. The plug probably moves laterally to allow the channel to open. The ring and the pore may move independently.</text>
</comment>
<proteinExistence type="inferred from homology"/>
<organism evidence="12 13">
    <name type="scientific">Candidatus Magasanikbacteria bacterium RIFCSPHIGHO2_01_FULL_50_8</name>
    <dbReference type="NCBI Taxonomy" id="1798674"/>
    <lineage>
        <taxon>Bacteria</taxon>
        <taxon>Candidatus Magasanikiibacteriota</taxon>
    </lineage>
</organism>
<dbReference type="SUPFAM" id="SSF103491">
    <property type="entry name" value="Preprotein translocase SecY subunit"/>
    <property type="match status" value="1"/>
</dbReference>
<evidence type="ECO:0000256" key="3">
    <source>
        <dbReference type="ARBA" id="ARBA00022448"/>
    </source>
</evidence>
<dbReference type="GO" id="GO:0043952">
    <property type="term" value="P:protein transport by the Sec complex"/>
    <property type="evidence" value="ECO:0007669"/>
    <property type="project" value="UniProtKB-UniRule"/>
</dbReference>
<dbReference type="PROSITE" id="PS00755">
    <property type="entry name" value="SECY_1"/>
    <property type="match status" value="1"/>
</dbReference>
<dbReference type="EMBL" id="MFPV01000033">
    <property type="protein sequence ID" value="OGH61854.1"/>
    <property type="molecule type" value="Genomic_DNA"/>
</dbReference>
<dbReference type="Pfam" id="PF00344">
    <property type="entry name" value="SecY"/>
    <property type="match status" value="1"/>
</dbReference>
<dbReference type="Gene3D" id="1.10.3370.10">
    <property type="entry name" value="SecY subunit domain"/>
    <property type="match status" value="1"/>
</dbReference>
<protein>
    <recommendedName>
        <fullName evidence="9 10">Protein translocase subunit SecY</fullName>
    </recommendedName>
</protein>
<feature type="transmembrane region" description="Helical" evidence="10">
    <location>
        <begin position="116"/>
        <end position="133"/>
    </location>
</feature>
<evidence type="ECO:0000256" key="5">
    <source>
        <dbReference type="ARBA" id="ARBA00022927"/>
    </source>
</evidence>
<comment type="similarity">
    <text evidence="2 10 11">Belongs to the SecY/SEC61-alpha family.</text>
</comment>
<dbReference type="PIRSF" id="PIRSF004557">
    <property type="entry name" value="SecY"/>
    <property type="match status" value="1"/>
</dbReference>
<keyword evidence="5 10" id="KW-0653">Protein transport</keyword>
<keyword evidence="10" id="KW-1003">Cell membrane</keyword>
<dbReference type="PRINTS" id="PR00303">
    <property type="entry name" value="SECYTRNLCASE"/>
</dbReference>
<dbReference type="GO" id="GO:0006605">
    <property type="term" value="P:protein targeting"/>
    <property type="evidence" value="ECO:0007669"/>
    <property type="project" value="UniProtKB-UniRule"/>
</dbReference>
<dbReference type="GO" id="GO:0005886">
    <property type="term" value="C:plasma membrane"/>
    <property type="evidence" value="ECO:0007669"/>
    <property type="project" value="UniProtKB-SubCell"/>
</dbReference>
<evidence type="ECO:0000256" key="1">
    <source>
        <dbReference type="ARBA" id="ARBA00004141"/>
    </source>
</evidence>
<accession>A0A1F6LRE1</accession>
<dbReference type="PANTHER" id="PTHR10906">
    <property type="entry name" value="SECY/SEC61-ALPHA FAMILY MEMBER"/>
    <property type="match status" value="1"/>
</dbReference>
<evidence type="ECO:0000256" key="7">
    <source>
        <dbReference type="ARBA" id="ARBA00023010"/>
    </source>
</evidence>
<evidence type="ECO:0000313" key="12">
    <source>
        <dbReference type="EMBL" id="OGH61854.1"/>
    </source>
</evidence>
<dbReference type="InterPro" id="IPR030659">
    <property type="entry name" value="SecY_CS"/>
</dbReference>
<keyword evidence="3 10" id="KW-0813">Transport</keyword>
<keyword evidence="8 10" id="KW-0472">Membrane</keyword>
<evidence type="ECO:0000256" key="9">
    <source>
        <dbReference type="ARBA" id="ARBA00039733"/>
    </source>
</evidence>